<evidence type="ECO:0000313" key="4">
    <source>
        <dbReference type="EMBL" id="MFD2570036.1"/>
    </source>
</evidence>
<proteinExistence type="predicted"/>
<evidence type="ECO:0000259" key="3">
    <source>
        <dbReference type="Pfam" id="PF01103"/>
    </source>
</evidence>
<dbReference type="Gene3D" id="2.40.160.50">
    <property type="entry name" value="membrane protein fhac: a member of the omp85/tpsb transporter family"/>
    <property type="match status" value="1"/>
</dbReference>
<gene>
    <name evidence="4" type="ORF">ACFSUS_05280</name>
</gene>
<dbReference type="InterPro" id="IPR000184">
    <property type="entry name" value="Bac_surfAg_D15"/>
</dbReference>
<dbReference type="EMBL" id="JBHULN010000002">
    <property type="protein sequence ID" value="MFD2570036.1"/>
    <property type="molecule type" value="Genomic_DNA"/>
</dbReference>
<sequence length="376" mass="42722">MGSRRFSLYILIIITGLGRLTAQPADSVKKPVSLFPFPIVYYTPETRFAFGAVLSATFRFKRDYQFVRSDSARSRVALPIYDQPRPSNIQFLGAYTQNRQVLLFVPFQVFYDRNQFYIYGEAGYYQYSYNFYGLGQREVPAENYAVNYPRIRLNALRRLIPHLYAGLRYEYENYDITRVEPNGLLASGTVPGGLGGRMAGAGLGVFYDTRDNVFYPTKGIIADFSYLGHSRFIGSNFRYNRYVVDVSSYCKLNYRAILAFNYVVSITDGVAPFSALSLLGGGRRMRGYYEGRYRDDNMTLLQAETRFTVWKRLSAVLFGAVGFLGDDKQVVRFSDPKGAYGAGFRFRINNDGLNIRADYGLGKQSTGLYLTIGEAF</sequence>
<organism evidence="4 5">
    <name type="scientific">Spirosoma soli</name>
    <dbReference type="NCBI Taxonomy" id="1770529"/>
    <lineage>
        <taxon>Bacteria</taxon>
        <taxon>Pseudomonadati</taxon>
        <taxon>Bacteroidota</taxon>
        <taxon>Cytophagia</taxon>
        <taxon>Cytophagales</taxon>
        <taxon>Cytophagaceae</taxon>
        <taxon>Spirosoma</taxon>
    </lineage>
</organism>
<dbReference type="Pfam" id="PF01103">
    <property type="entry name" value="Omp85"/>
    <property type="match status" value="1"/>
</dbReference>
<evidence type="ECO:0000256" key="1">
    <source>
        <dbReference type="ARBA" id="ARBA00004370"/>
    </source>
</evidence>
<keyword evidence="5" id="KW-1185">Reference proteome</keyword>
<dbReference type="Proteomes" id="UP001597469">
    <property type="component" value="Unassembled WGS sequence"/>
</dbReference>
<evidence type="ECO:0000256" key="2">
    <source>
        <dbReference type="ARBA" id="ARBA00023136"/>
    </source>
</evidence>
<name>A0ABW5M1R7_9BACT</name>
<feature type="domain" description="Bacterial surface antigen (D15)" evidence="3">
    <location>
        <begin position="135"/>
        <end position="376"/>
    </location>
</feature>
<accession>A0ABW5M1R7</accession>
<comment type="subcellular location">
    <subcellularLocation>
        <location evidence="1">Membrane</location>
    </subcellularLocation>
</comment>
<dbReference type="RefSeq" id="WP_381520096.1">
    <property type="nucleotide sequence ID" value="NZ_JBHULN010000002.1"/>
</dbReference>
<reference evidence="5" key="1">
    <citation type="journal article" date="2019" name="Int. J. Syst. Evol. Microbiol.">
        <title>The Global Catalogue of Microorganisms (GCM) 10K type strain sequencing project: providing services to taxonomists for standard genome sequencing and annotation.</title>
        <authorList>
            <consortium name="The Broad Institute Genomics Platform"/>
            <consortium name="The Broad Institute Genome Sequencing Center for Infectious Disease"/>
            <person name="Wu L."/>
            <person name="Ma J."/>
        </authorList>
    </citation>
    <scope>NUCLEOTIDE SEQUENCE [LARGE SCALE GENOMIC DNA]</scope>
    <source>
        <strain evidence="5">KCTC 42805</strain>
    </source>
</reference>
<protein>
    <submittedName>
        <fullName evidence="4">BamA/TamA family outer membrane protein</fullName>
    </submittedName>
</protein>
<comment type="caution">
    <text evidence="4">The sequence shown here is derived from an EMBL/GenBank/DDBJ whole genome shotgun (WGS) entry which is preliminary data.</text>
</comment>
<evidence type="ECO:0000313" key="5">
    <source>
        <dbReference type="Proteomes" id="UP001597469"/>
    </source>
</evidence>
<keyword evidence="2" id="KW-0472">Membrane</keyword>